<dbReference type="PROSITE" id="PS51257">
    <property type="entry name" value="PROKAR_LIPOPROTEIN"/>
    <property type="match status" value="1"/>
</dbReference>
<organism evidence="1 2">
    <name type="scientific">Paraburkholderia humisilvae</name>
    <dbReference type="NCBI Taxonomy" id="627669"/>
    <lineage>
        <taxon>Bacteria</taxon>
        <taxon>Pseudomonadati</taxon>
        <taxon>Pseudomonadota</taxon>
        <taxon>Betaproteobacteria</taxon>
        <taxon>Burkholderiales</taxon>
        <taxon>Burkholderiaceae</taxon>
        <taxon>Paraburkholderia</taxon>
    </lineage>
</organism>
<reference evidence="1 2" key="1">
    <citation type="submission" date="2020-04" db="EMBL/GenBank/DDBJ databases">
        <authorList>
            <person name="De Canck E."/>
        </authorList>
    </citation>
    <scope>NUCLEOTIDE SEQUENCE [LARGE SCALE GENOMIC DNA]</scope>
    <source>
        <strain evidence="1 2">LMG 29542</strain>
    </source>
</reference>
<name>A0A6J5F7I1_9BURK</name>
<dbReference type="AlphaFoldDB" id="A0A6J5F7I1"/>
<dbReference type="RefSeq" id="WP_175232493.1">
    <property type="nucleotide sequence ID" value="NZ_CADIKH010000071.1"/>
</dbReference>
<sequence length="111" mass="12514">MKTQKLAWMFLGVTHASVACGLLGVVDQVSSDGQYITSRKLVALVEEARRQGGFEQAARDMAQMHRDFMNSDRLSSRVRRRVDIDYSKNVGLLNCWVAMCTDRPGDPDCQF</sequence>
<proteinExistence type="predicted"/>
<dbReference type="Proteomes" id="UP000494363">
    <property type="component" value="Unassembled WGS sequence"/>
</dbReference>
<keyword evidence="2" id="KW-1185">Reference proteome</keyword>
<evidence type="ECO:0000313" key="2">
    <source>
        <dbReference type="Proteomes" id="UP000494363"/>
    </source>
</evidence>
<evidence type="ECO:0000313" key="1">
    <source>
        <dbReference type="EMBL" id="CAB3773245.1"/>
    </source>
</evidence>
<accession>A0A6J5F7I1</accession>
<gene>
    <name evidence="1" type="ORF">LMG29542_07156</name>
</gene>
<protein>
    <submittedName>
        <fullName evidence="1">Uncharacterized protein</fullName>
    </submittedName>
</protein>
<dbReference type="EMBL" id="CADIKH010000071">
    <property type="protein sequence ID" value="CAB3773245.1"/>
    <property type="molecule type" value="Genomic_DNA"/>
</dbReference>